<keyword evidence="2" id="KW-1185">Reference proteome</keyword>
<gene>
    <name evidence="1" type="ORF">PTE_04037</name>
</gene>
<comment type="caution">
    <text evidence="1">The sequence shown here is derived from an EMBL/GenBank/DDBJ whole genome shotgun (WGS) entry which is preliminary data.</text>
</comment>
<accession>W3V110</accession>
<proteinExistence type="predicted"/>
<sequence length="57" mass="7004">MINYDFHHDQPEIVILIIDLLDFKVFNRNILHKNNHKLYEIYAKYPPCEIRQLTLSY</sequence>
<protein>
    <submittedName>
        <fullName evidence="1">Uncharacterized protein</fullName>
    </submittedName>
</protein>
<evidence type="ECO:0000313" key="1">
    <source>
        <dbReference type="EMBL" id="ETS29611.1"/>
    </source>
</evidence>
<evidence type="ECO:0000313" key="2">
    <source>
        <dbReference type="Proteomes" id="UP000018957"/>
    </source>
</evidence>
<dbReference type="AlphaFoldDB" id="W3V110"/>
<name>W3V110_9GAMM</name>
<reference evidence="1 2" key="1">
    <citation type="submission" date="2013-11" db="EMBL/GenBank/DDBJ databases">
        <title>Elucidation of the Photorhabdus temperata genome and generation of transposon mutant library to identify motility mutants.</title>
        <authorList>
            <person name="Hurst S.G.IV."/>
            <person name="Micheals B."/>
            <person name="Abebe-Akele F."/>
            <person name="Rowedder H."/>
            <person name="Bullock H."/>
            <person name="Jackobeck R."/>
            <person name="Janicki E."/>
            <person name="Tisa L.S."/>
        </authorList>
    </citation>
    <scope>NUCLEOTIDE SEQUENCE [LARGE SCALE GENOMIC DNA]</scope>
    <source>
        <strain evidence="1 2">NC19</strain>
    </source>
</reference>
<dbReference type="EMBL" id="AYSJ01000015">
    <property type="protein sequence ID" value="ETS29611.1"/>
    <property type="molecule type" value="Genomic_DNA"/>
</dbReference>
<dbReference type="Proteomes" id="UP000018957">
    <property type="component" value="Unassembled WGS sequence"/>
</dbReference>
<dbReference type="PATRIC" id="fig|1004151.3.peg.4162"/>
<organism evidence="1 2">
    <name type="scientific">Photorhabdus khanii NC19</name>
    <dbReference type="NCBI Taxonomy" id="1004151"/>
    <lineage>
        <taxon>Bacteria</taxon>
        <taxon>Pseudomonadati</taxon>
        <taxon>Pseudomonadota</taxon>
        <taxon>Gammaproteobacteria</taxon>
        <taxon>Enterobacterales</taxon>
        <taxon>Morganellaceae</taxon>
        <taxon>Photorhabdus</taxon>
    </lineage>
</organism>